<dbReference type="InterPro" id="IPR048257">
    <property type="entry name" value="DUF4590"/>
</dbReference>
<keyword evidence="4" id="KW-1185">Reference proteome</keyword>
<feature type="compositionally biased region" description="Basic and acidic residues" evidence="1">
    <location>
        <begin position="308"/>
        <end position="323"/>
    </location>
</feature>
<dbReference type="EMBL" id="KL447874">
    <property type="protein sequence ID" value="KFO78098.1"/>
    <property type="molecule type" value="Genomic_DNA"/>
</dbReference>
<feature type="compositionally biased region" description="Basic and acidic residues" evidence="1">
    <location>
        <begin position="252"/>
        <end position="271"/>
    </location>
</feature>
<feature type="domain" description="DUF4590" evidence="2">
    <location>
        <begin position="147"/>
        <end position="258"/>
    </location>
</feature>
<name>A0A091G814_CUCCA</name>
<gene>
    <name evidence="3" type="ORF">N303_13289</name>
</gene>
<dbReference type="AlphaFoldDB" id="A0A091G814"/>
<dbReference type="PANTHER" id="PTHR23034:SF2">
    <property type="entry name" value="GLUTAMATE-RICH PROTEIN 3"/>
    <property type="match status" value="1"/>
</dbReference>
<evidence type="ECO:0000256" key="1">
    <source>
        <dbReference type="SAM" id="MobiDB-lite"/>
    </source>
</evidence>
<dbReference type="Proteomes" id="UP000053760">
    <property type="component" value="Unassembled WGS sequence"/>
</dbReference>
<evidence type="ECO:0000259" key="2">
    <source>
        <dbReference type="Pfam" id="PF15257"/>
    </source>
</evidence>
<sequence length="340" mass="37939">PNTAPGNMQHALCLQPLGSYAAIGSVAKASSSKQKYYRLEYSQHSFQGERSGLRCMNSVERVTGISPYQLPVIGNFMIPVPPPPREKGDKSVNAVRAGMLRGRRFHPTTAPNDTKQLLTKNSGGFCKPSLQSNAIVTMMFLGKGLRLSPDHTDHRHEIKVYQQHCGGQNLCVYKGKLLQGETFQFISERHHGFPVGLSFFLNGILVDRMSCCCEYKHHKRSRLGGRHGYFILLKVEGASPCYRCIMSMGLDKKPSSPKGKMENQQENHVDSWRGGVDSEPSKSSVEQKSSKDSVLVTLPCPEGSVETSEDKMETRHEYRKEEEQICGCESEDSQEGIRKN</sequence>
<protein>
    <submittedName>
        <fullName evidence="3">Uncharacterized protein C1orf173</fullName>
    </submittedName>
</protein>
<dbReference type="STRING" id="55661.A0A091G814"/>
<evidence type="ECO:0000313" key="3">
    <source>
        <dbReference type="EMBL" id="KFO78098.1"/>
    </source>
</evidence>
<dbReference type="InterPro" id="IPR027962">
    <property type="entry name" value="ERICH3"/>
</dbReference>
<reference evidence="3 4" key="1">
    <citation type="submission" date="2014-04" db="EMBL/GenBank/DDBJ databases">
        <title>Genome evolution of avian class.</title>
        <authorList>
            <person name="Zhang G."/>
            <person name="Li C."/>
        </authorList>
    </citation>
    <scope>NUCLEOTIDE SEQUENCE [LARGE SCALE GENOMIC DNA]</scope>
    <source>
        <strain evidence="3">BGI_N303</strain>
    </source>
</reference>
<feature type="non-terminal residue" evidence="3">
    <location>
        <position position="340"/>
    </location>
</feature>
<organism evidence="3 4">
    <name type="scientific">Cuculus canorus</name>
    <name type="common">Common cuckoo</name>
    <dbReference type="NCBI Taxonomy" id="55661"/>
    <lineage>
        <taxon>Eukaryota</taxon>
        <taxon>Metazoa</taxon>
        <taxon>Chordata</taxon>
        <taxon>Craniata</taxon>
        <taxon>Vertebrata</taxon>
        <taxon>Euteleostomi</taxon>
        <taxon>Archelosauria</taxon>
        <taxon>Archosauria</taxon>
        <taxon>Dinosauria</taxon>
        <taxon>Saurischia</taxon>
        <taxon>Theropoda</taxon>
        <taxon>Coelurosauria</taxon>
        <taxon>Aves</taxon>
        <taxon>Neognathae</taxon>
        <taxon>Neoaves</taxon>
        <taxon>Otidimorphae</taxon>
        <taxon>Cuculiformes</taxon>
        <taxon>Cuculidae</taxon>
        <taxon>Cuculus</taxon>
    </lineage>
</organism>
<proteinExistence type="predicted"/>
<accession>A0A091G814</accession>
<feature type="non-terminal residue" evidence="3">
    <location>
        <position position="1"/>
    </location>
</feature>
<dbReference type="Pfam" id="PF15257">
    <property type="entry name" value="DUF4590"/>
    <property type="match status" value="1"/>
</dbReference>
<feature type="region of interest" description="Disordered" evidence="1">
    <location>
        <begin position="252"/>
        <end position="340"/>
    </location>
</feature>
<dbReference type="PANTHER" id="PTHR23034">
    <property type="entry name" value="GLUTAMATE-RICH PROTEIN 3"/>
    <property type="match status" value="1"/>
</dbReference>
<evidence type="ECO:0000313" key="4">
    <source>
        <dbReference type="Proteomes" id="UP000053760"/>
    </source>
</evidence>